<keyword evidence="4 7" id="KW-0560">Oxidoreductase</keyword>
<comment type="subunit">
    <text evidence="7">Homodimer.</text>
</comment>
<evidence type="ECO:0000256" key="1">
    <source>
        <dbReference type="ARBA" id="ARBA00022490"/>
    </source>
</evidence>
<comment type="caution">
    <text evidence="9">The sequence shown here is derived from an EMBL/GenBank/DDBJ whole genome shotgun (WGS) entry which is preliminary data.</text>
</comment>
<dbReference type="GO" id="GO:0000287">
    <property type="term" value="F:magnesium ion binding"/>
    <property type="evidence" value="ECO:0007669"/>
    <property type="project" value="UniProtKB-UniRule"/>
</dbReference>
<keyword evidence="2 7" id="KW-0479">Metal-binding</keyword>
<evidence type="ECO:0000313" key="10">
    <source>
        <dbReference type="Proteomes" id="UP000248975"/>
    </source>
</evidence>
<dbReference type="InterPro" id="IPR005255">
    <property type="entry name" value="PdxA_fam"/>
</dbReference>
<keyword evidence="6 7" id="KW-0664">Pyridoxine biosynthesis</keyword>
<dbReference type="UniPathway" id="UPA00244">
    <property type="reaction ID" value="UER00312"/>
</dbReference>
<evidence type="ECO:0000256" key="3">
    <source>
        <dbReference type="ARBA" id="ARBA00022857"/>
    </source>
</evidence>
<dbReference type="GO" id="GO:0042823">
    <property type="term" value="P:pyridoxal phosphate biosynthetic process"/>
    <property type="evidence" value="ECO:0007669"/>
    <property type="project" value="UniProtKB-UniRule"/>
</dbReference>
<comment type="pathway">
    <text evidence="7">Cofactor biosynthesis; pyridoxine 5'-phosphate biosynthesis; pyridoxine 5'-phosphate from D-erythrose 4-phosphate: step 4/5.</text>
</comment>
<evidence type="ECO:0000256" key="4">
    <source>
        <dbReference type="ARBA" id="ARBA00023002"/>
    </source>
</evidence>
<dbReference type="Proteomes" id="UP000248975">
    <property type="component" value="Unassembled WGS sequence"/>
</dbReference>
<comment type="cofactor">
    <cofactor evidence="7">
        <name>Zn(2+)</name>
        <dbReference type="ChEBI" id="CHEBI:29105"/>
    </cofactor>
    <cofactor evidence="7">
        <name>Mg(2+)</name>
        <dbReference type="ChEBI" id="CHEBI:18420"/>
    </cofactor>
    <cofactor evidence="7">
        <name>Co(2+)</name>
        <dbReference type="ChEBI" id="CHEBI:48828"/>
    </cofactor>
    <text evidence="7">Binds 1 divalent metal cation per subunit. Can use ions such as Zn(2+), Mg(2+) or Co(2+).</text>
</comment>
<feature type="binding site" evidence="7">
    <location>
        <position position="281"/>
    </location>
    <ligand>
        <name>substrate</name>
    </ligand>
</feature>
<dbReference type="GO" id="GO:0050897">
    <property type="term" value="F:cobalt ion binding"/>
    <property type="evidence" value="ECO:0007669"/>
    <property type="project" value="UniProtKB-UniRule"/>
</dbReference>
<comment type="similarity">
    <text evidence="7">Belongs to the PdxA family.</text>
</comment>
<feature type="binding site" evidence="7">
    <location>
        <position position="134"/>
    </location>
    <ligand>
        <name>substrate</name>
    </ligand>
</feature>
<dbReference type="Pfam" id="PF04166">
    <property type="entry name" value="PdxA"/>
    <property type="match status" value="1"/>
</dbReference>
<evidence type="ECO:0000256" key="8">
    <source>
        <dbReference type="SAM" id="MobiDB-lite"/>
    </source>
</evidence>
<dbReference type="PANTHER" id="PTHR30004:SF6">
    <property type="entry name" value="D-THREONATE 4-PHOSPHATE DEHYDROGENASE"/>
    <property type="match status" value="1"/>
</dbReference>
<keyword evidence="5 7" id="KW-0520">NAD</keyword>
<dbReference type="GO" id="GO:0051287">
    <property type="term" value="F:NAD binding"/>
    <property type="evidence" value="ECO:0007669"/>
    <property type="project" value="InterPro"/>
</dbReference>
<organism evidence="9 10">
    <name type="scientific">Cereibacter sphaeroides</name>
    <name type="common">Rhodobacter sphaeroides</name>
    <dbReference type="NCBI Taxonomy" id="1063"/>
    <lineage>
        <taxon>Bacteria</taxon>
        <taxon>Pseudomonadati</taxon>
        <taxon>Pseudomonadota</taxon>
        <taxon>Alphaproteobacteria</taxon>
        <taxon>Rhodobacterales</taxon>
        <taxon>Paracoccaceae</taxon>
        <taxon>Cereibacter</taxon>
    </lineage>
</organism>
<dbReference type="GO" id="GO:0050570">
    <property type="term" value="F:4-hydroxythreonine-4-phosphate dehydrogenase activity"/>
    <property type="evidence" value="ECO:0007669"/>
    <property type="project" value="UniProtKB-UniRule"/>
</dbReference>
<dbReference type="PANTHER" id="PTHR30004">
    <property type="entry name" value="4-HYDROXYTHREONINE-4-PHOSPHATE DEHYDROGENASE"/>
    <property type="match status" value="1"/>
</dbReference>
<dbReference type="NCBIfam" id="NF003699">
    <property type="entry name" value="PRK05312.1"/>
    <property type="match status" value="1"/>
</dbReference>
<sequence length="354" mass="36339">MSATHTALPVALTCGEPAGIGPEIAVSARNALGADLPFFWIGDPRHLPAGSRWQEIGDPGQATGIAADTLPVLAHPFPSLSTPGQPDPSHAAEVIAVIARAVSLVQNGQASAVCTAPIHKKALKDGAGFAFPGHTEYLADLAGVSRVVMMLAAPELRVVPATIHIPVAEVPGALTPELLEQTIRLTHAGLIRDFGIARPRIAVAGLNPHAGEGGAMGSEEITVIAPVLERLRQEGLALSGPLSADTMFHPAARATYDAAVCMYHDQALIPIKTVDFAGGVNVTLGLPFIRTSPDHGTAFDIAGRGIADPSSLIAALRMAAEMAAARALAPSEAGVSHPQSRPGHGPGVLRGNLP</sequence>
<dbReference type="AlphaFoldDB" id="A0A2W5U8A4"/>
<feature type="binding site" evidence="7">
    <location>
        <position position="264"/>
    </location>
    <ligand>
        <name>a divalent metal cation</name>
        <dbReference type="ChEBI" id="CHEBI:60240"/>
        <note>ligand shared between dimeric partners</note>
    </ligand>
</feature>
<dbReference type="EC" id="1.1.1.262" evidence="7"/>
<comment type="miscellaneous">
    <text evidence="7">The active site is located at the dimer interface.</text>
</comment>
<evidence type="ECO:0000256" key="5">
    <source>
        <dbReference type="ARBA" id="ARBA00023027"/>
    </source>
</evidence>
<dbReference type="GO" id="GO:0008270">
    <property type="term" value="F:zinc ion binding"/>
    <property type="evidence" value="ECO:0007669"/>
    <property type="project" value="UniProtKB-UniRule"/>
</dbReference>
<dbReference type="EMBL" id="QFQS01000001">
    <property type="protein sequence ID" value="PZQ99633.1"/>
    <property type="molecule type" value="Genomic_DNA"/>
</dbReference>
<feature type="region of interest" description="Disordered" evidence="8">
    <location>
        <begin position="331"/>
        <end position="354"/>
    </location>
</feature>
<feature type="binding site" evidence="7">
    <location>
        <position position="135"/>
    </location>
    <ligand>
        <name>substrate</name>
    </ligand>
</feature>
<protein>
    <recommendedName>
        <fullName evidence="7">4-hydroxythreonine-4-phosphate dehydrogenase</fullName>
        <ecNumber evidence="7">1.1.1.262</ecNumber>
    </recommendedName>
    <alternativeName>
        <fullName evidence="7">4-(phosphohydroxy)-L-threonine dehydrogenase</fullName>
    </alternativeName>
</protein>
<keyword evidence="7" id="KW-0170">Cobalt</keyword>
<reference evidence="9 10" key="1">
    <citation type="submission" date="2017-08" db="EMBL/GenBank/DDBJ databases">
        <title>Infants hospitalized years apart are colonized by the same room-sourced microbial strains.</title>
        <authorList>
            <person name="Brooks B."/>
            <person name="Olm M.R."/>
            <person name="Firek B.A."/>
            <person name="Baker R."/>
            <person name="Thomas B.C."/>
            <person name="Morowitz M.J."/>
            <person name="Banfield J.F."/>
        </authorList>
    </citation>
    <scope>NUCLEOTIDE SEQUENCE [LARGE SCALE GENOMIC DNA]</scope>
    <source>
        <strain evidence="9">S2_003_000_R2_11</strain>
    </source>
</reference>
<feature type="binding site" evidence="7">
    <location>
        <position position="209"/>
    </location>
    <ligand>
        <name>a divalent metal cation</name>
        <dbReference type="ChEBI" id="CHEBI:60240"/>
        <note>ligand shared between dimeric partners</note>
    </ligand>
</feature>
<dbReference type="NCBIfam" id="TIGR00557">
    <property type="entry name" value="pdxA"/>
    <property type="match status" value="1"/>
</dbReference>
<dbReference type="HAMAP" id="MF_00536">
    <property type="entry name" value="PdxA"/>
    <property type="match status" value="1"/>
</dbReference>
<feature type="binding site" evidence="7">
    <location>
        <position position="290"/>
    </location>
    <ligand>
        <name>substrate</name>
    </ligand>
</feature>
<gene>
    <name evidence="7" type="primary">pdxA</name>
    <name evidence="9" type="ORF">DI533_02940</name>
</gene>
<comment type="function">
    <text evidence="7">Catalyzes the NAD(P)-dependent oxidation of 4-(phosphooxy)-L-threonine (HTP) into 2-amino-3-oxo-4-(phosphooxy)butyric acid which spontaneously decarboxylates to form 3-amino-2-oxopropyl phosphate (AHAP).</text>
</comment>
<dbReference type="InterPro" id="IPR037510">
    <property type="entry name" value="PdxA"/>
</dbReference>
<keyword evidence="7" id="KW-0862">Zinc</keyword>
<comment type="subcellular location">
    <subcellularLocation>
        <location evidence="7">Cytoplasm</location>
    </subcellularLocation>
</comment>
<evidence type="ECO:0000256" key="2">
    <source>
        <dbReference type="ARBA" id="ARBA00022723"/>
    </source>
</evidence>
<evidence type="ECO:0000256" key="6">
    <source>
        <dbReference type="ARBA" id="ARBA00023096"/>
    </source>
</evidence>
<dbReference type="GO" id="GO:0005737">
    <property type="term" value="C:cytoplasm"/>
    <property type="evidence" value="ECO:0007669"/>
    <property type="project" value="UniProtKB-SubCell"/>
</dbReference>
<evidence type="ECO:0000256" key="7">
    <source>
        <dbReference type="HAMAP-Rule" id="MF_00536"/>
    </source>
</evidence>
<feature type="binding site" evidence="7">
    <location>
        <position position="272"/>
    </location>
    <ligand>
        <name>substrate</name>
    </ligand>
</feature>
<dbReference type="SUPFAM" id="SSF53659">
    <property type="entry name" value="Isocitrate/Isopropylmalate dehydrogenase-like"/>
    <property type="match status" value="1"/>
</dbReference>
<dbReference type="GO" id="GO:0008615">
    <property type="term" value="P:pyridoxine biosynthetic process"/>
    <property type="evidence" value="ECO:0007669"/>
    <property type="project" value="UniProtKB-UniRule"/>
</dbReference>
<keyword evidence="1 7" id="KW-0963">Cytoplasm</keyword>
<dbReference type="Gene3D" id="3.40.718.10">
    <property type="entry name" value="Isopropylmalate Dehydrogenase"/>
    <property type="match status" value="1"/>
</dbReference>
<comment type="catalytic activity">
    <reaction evidence="7">
        <text>4-(phosphooxy)-L-threonine + NAD(+) = 3-amino-2-oxopropyl phosphate + CO2 + NADH</text>
        <dbReference type="Rhea" id="RHEA:32275"/>
        <dbReference type="ChEBI" id="CHEBI:16526"/>
        <dbReference type="ChEBI" id="CHEBI:57279"/>
        <dbReference type="ChEBI" id="CHEBI:57540"/>
        <dbReference type="ChEBI" id="CHEBI:57945"/>
        <dbReference type="ChEBI" id="CHEBI:58452"/>
        <dbReference type="EC" id="1.1.1.262"/>
    </reaction>
</comment>
<name>A0A2W5U8A4_CERSP</name>
<feature type="binding site" evidence="7">
    <location>
        <position position="164"/>
    </location>
    <ligand>
        <name>a divalent metal cation</name>
        <dbReference type="ChEBI" id="CHEBI:60240"/>
        <note>ligand shared between dimeric partners</note>
    </ligand>
</feature>
<evidence type="ECO:0000313" key="9">
    <source>
        <dbReference type="EMBL" id="PZQ99633.1"/>
    </source>
</evidence>
<accession>A0A2W5U8A4</accession>
<proteinExistence type="inferred from homology"/>
<keyword evidence="3 7" id="KW-0521">NADP</keyword>
<keyword evidence="7" id="KW-0460">Magnesium</keyword>